<dbReference type="InterPro" id="IPR051540">
    <property type="entry name" value="S-2-haloacid_dehalogenase"/>
</dbReference>
<keyword evidence="2" id="KW-0378">Hydrolase</keyword>
<evidence type="ECO:0000256" key="2">
    <source>
        <dbReference type="ARBA" id="ARBA00022801"/>
    </source>
</evidence>
<evidence type="ECO:0000256" key="1">
    <source>
        <dbReference type="ARBA" id="ARBA00008106"/>
    </source>
</evidence>
<accession>A0ABR4PSZ6</accession>
<organism evidence="3 4">
    <name type="scientific">Phlyctema vagabunda</name>
    <dbReference type="NCBI Taxonomy" id="108571"/>
    <lineage>
        <taxon>Eukaryota</taxon>
        <taxon>Fungi</taxon>
        <taxon>Dikarya</taxon>
        <taxon>Ascomycota</taxon>
        <taxon>Pezizomycotina</taxon>
        <taxon>Leotiomycetes</taxon>
        <taxon>Helotiales</taxon>
        <taxon>Dermateaceae</taxon>
        <taxon>Phlyctema</taxon>
    </lineage>
</organism>
<sequence length="255" mass="28171">MSSSPKTVIAFDLYGTLLATESIAKELGNHFGYAKAQSIAAKWRRYQLEYTWRMNSMSLYKPFSEITHASLQHALAEQRVSLSEDDERQLMKAYDSLSMFPDVKPALESLADDSTIDAYVFSNGSDAMVTSSVTQSKSLSPHAGVFKGLVTVEEAQVFKPDRRVYEYLAKRVGQDMGRIWLVSGNPFDIVGARLAGMEAAWVDRAGGHHGMGGWNDKLGDVCGVQPSVIVTKVDDAVEAIRRWDREHAPADSTSK</sequence>
<dbReference type="EMBL" id="JBFCZG010000002">
    <property type="protein sequence ID" value="KAL3426451.1"/>
    <property type="molecule type" value="Genomic_DNA"/>
</dbReference>
<dbReference type="SFLD" id="SFLDS00003">
    <property type="entry name" value="Haloacid_Dehalogenase"/>
    <property type="match status" value="1"/>
</dbReference>
<dbReference type="NCBIfam" id="TIGR01428">
    <property type="entry name" value="HAD_type_II"/>
    <property type="match status" value="1"/>
</dbReference>
<dbReference type="Proteomes" id="UP001629113">
    <property type="component" value="Unassembled WGS sequence"/>
</dbReference>
<dbReference type="SUPFAM" id="SSF56784">
    <property type="entry name" value="HAD-like"/>
    <property type="match status" value="1"/>
</dbReference>
<dbReference type="PANTHER" id="PTHR43316">
    <property type="entry name" value="HYDROLASE, HALOACID DELAHOGENASE-RELATED"/>
    <property type="match status" value="1"/>
</dbReference>
<dbReference type="InterPro" id="IPR006439">
    <property type="entry name" value="HAD-SF_hydro_IA"/>
</dbReference>
<dbReference type="InterPro" id="IPR036412">
    <property type="entry name" value="HAD-like_sf"/>
</dbReference>
<proteinExistence type="inferred from homology"/>
<protein>
    <submittedName>
        <fullName evidence="3">Haloacid dehalogenase</fullName>
    </submittedName>
</protein>
<dbReference type="Gene3D" id="3.40.50.1000">
    <property type="entry name" value="HAD superfamily/HAD-like"/>
    <property type="match status" value="1"/>
</dbReference>
<comment type="caution">
    <text evidence="3">The sequence shown here is derived from an EMBL/GenBank/DDBJ whole genome shotgun (WGS) entry which is preliminary data.</text>
</comment>
<comment type="similarity">
    <text evidence="1">Belongs to the HAD-like hydrolase superfamily. S-2-haloalkanoic acid dehalogenase family.</text>
</comment>
<keyword evidence="4" id="KW-1185">Reference proteome</keyword>
<reference evidence="3 4" key="1">
    <citation type="submission" date="2024-06" db="EMBL/GenBank/DDBJ databases">
        <title>Complete genome of Phlyctema vagabunda strain 19-DSS-EL-015.</title>
        <authorList>
            <person name="Fiorenzani C."/>
        </authorList>
    </citation>
    <scope>NUCLEOTIDE SEQUENCE [LARGE SCALE GENOMIC DNA]</scope>
    <source>
        <strain evidence="3 4">19-DSS-EL-015</strain>
    </source>
</reference>
<dbReference type="Gene3D" id="1.10.150.240">
    <property type="entry name" value="Putative phosphatase, domain 2"/>
    <property type="match status" value="1"/>
</dbReference>
<dbReference type="InterPro" id="IPR023214">
    <property type="entry name" value="HAD_sf"/>
</dbReference>
<dbReference type="InterPro" id="IPR023198">
    <property type="entry name" value="PGP-like_dom2"/>
</dbReference>
<dbReference type="NCBIfam" id="TIGR01493">
    <property type="entry name" value="HAD-SF-IA-v2"/>
    <property type="match status" value="1"/>
</dbReference>
<gene>
    <name evidence="3" type="ORF">PVAG01_03242</name>
</gene>
<evidence type="ECO:0000313" key="4">
    <source>
        <dbReference type="Proteomes" id="UP001629113"/>
    </source>
</evidence>
<dbReference type="Pfam" id="PF00702">
    <property type="entry name" value="Hydrolase"/>
    <property type="match status" value="1"/>
</dbReference>
<dbReference type="PANTHER" id="PTHR43316:SF3">
    <property type="entry name" value="HALOACID DEHALOGENASE, TYPE II (AFU_ORTHOLOGUE AFUA_2G07750)-RELATED"/>
    <property type="match status" value="1"/>
</dbReference>
<dbReference type="InterPro" id="IPR006328">
    <property type="entry name" value="2-HAD"/>
</dbReference>
<name>A0ABR4PSZ6_9HELO</name>
<dbReference type="PRINTS" id="PR00413">
    <property type="entry name" value="HADHALOGNASE"/>
</dbReference>
<evidence type="ECO:0000313" key="3">
    <source>
        <dbReference type="EMBL" id="KAL3426451.1"/>
    </source>
</evidence>
<dbReference type="SFLD" id="SFLDG01129">
    <property type="entry name" value="C1.5:_HAD__Beta-PGM__Phosphata"/>
    <property type="match status" value="1"/>
</dbReference>